<dbReference type="GO" id="GO:0005930">
    <property type="term" value="C:axoneme"/>
    <property type="evidence" value="ECO:0007669"/>
    <property type="project" value="TreeGrafter"/>
</dbReference>
<evidence type="ECO:0008006" key="5">
    <source>
        <dbReference type="Google" id="ProtNLM"/>
    </source>
</evidence>
<gene>
    <name evidence="4" type="ORF">MCOM1403_LOCUS8978</name>
</gene>
<sequence>MVYAYSNDGRAGSNQGQYPGVSVPPTTSEYQHANYRNYPDEEHERQIAEQQWVQQQAAERAMREQQAAQQAAQQAPPPRQVKDKNTPAWLEAWQDPMAGADAFSSCICTADLAGDGEFRLVVATAMKKMKVWNGTNLTSEHDLLEPPVAVCTFYPAEPKSPKRPSLAIAAGTHVYIYRNLRPYYKFTLPALTVDEQEIEVWKMVRDGQIGANEAFDELANLRDAGVSLTSRSLDLLAMEDGAAGEVEQLRAAYCTAQAPEQLQHFTSITCMGSIKKNMDEWDATSCLFFGTESAELYVLNANGSAVKTTTQLPSVPVFVASTGLLDVDYRIVVACRDGRVYTIKNDELSTVVIELETQPCGLVRTAKQIHVACMNQVIHCYHAKGKKAYSLYLPAEITCIESMEVTRTRAVRCLLVALANNELRVYNEKHMVSKFDMMEPVRGLSFGRMGREDNTLILCTKGGCLQVKIMPRLANLEAVSQNGPPPEQDIPLAVPKKTKLYVEQTQREREQAVDMHQAFQKDLLKLRLNTARAYVKVMKDGQSPVNDSFEGVTVRIQASVQGLGPLFKIRVHVVNTGTKPVYDVPILLVPSNPDMYDLEEVIMQCPALLPGLPWIDAVKCKQKDPAAGAGEIRVIVATKTSPVPLITALIKMPLSEFLD</sequence>
<dbReference type="GO" id="GO:1905515">
    <property type="term" value="P:non-motile cilium assembly"/>
    <property type="evidence" value="ECO:0007669"/>
    <property type="project" value="InterPro"/>
</dbReference>
<reference evidence="4" key="1">
    <citation type="submission" date="2021-01" db="EMBL/GenBank/DDBJ databases">
        <authorList>
            <person name="Corre E."/>
            <person name="Pelletier E."/>
            <person name="Niang G."/>
            <person name="Scheremetjew M."/>
            <person name="Finn R."/>
            <person name="Kale V."/>
            <person name="Holt S."/>
            <person name="Cochrane G."/>
            <person name="Meng A."/>
            <person name="Brown T."/>
            <person name="Cohen L."/>
        </authorList>
    </citation>
    <scope>NUCLEOTIDE SEQUENCE</scope>
    <source>
        <strain evidence="4">CCMP1723</strain>
    </source>
</reference>
<dbReference type="EMBL" id="HBEQ01011160">
    <property type="protein sequence ID" value="CAD8521548.1"/>
    <property type="molecule type" value="Transcribed_RNA"/>
</dbReference>
<dbReference type="Pfam" id="PF14779">
    <property type="entry name" value="BBS1"/>
    <property type="match status" value="1"/>
</dbReference>
<dbReference type="GO" id="GO:0005815">
    <property type="term" value="C:microtubule organizing center"/>
    <property type="evidence" value="ECO:0007669"/>
    <property type="project" value="TreeGrafter"/>
</dbReference>
<evidence type="ECO:0000259" key="3">
    <source>
        <dbReference type="Pfam" id="PF23304"/>
    </source>
</evidence>
<evidence type="ECO:0000259" key="2">
    <source>
        <dbReference type="Pfam" id="PF14779"/>
    </source>
</evidence>
<feature type="compositionally biased region" description="Basic and acidic residues" evidence="1">
    <location>
        <begin position="38"/>
        <end position="47"/>
    </location>
</feature>
<dbReference type="GO" id="GO:0061512">
    <property type="term" value="P:protein localization to cilium"/>
    <property type="evidence" value="ECO:0007669"/>
    <property type="project" value="TreeGrafter"/>
</dbReference>
<dbReference type="GO" id="GO:0005119">
    <property type="term" value="F:smoothened binding"/>
    <property type="evidence" value="ECO:0007669"/>
    <property type="project" value="TreeGrafter"/>
</dbReference>
<dbReference type="PANTHER" id="PTHR20870">
    <property type="entry name" value="BARDET-BIEDL SYNDROME 1 PROTEIN"/>
    <property type="match status" value="1"/>
</dbReference>
<dbReference type="Pfam" id="PF23304">
    <property type="entry name" value="GAE_BBS1"/>
    <property type="match status" value="1"/>
</dbReference>
<dbReference type="GO" id="GO:0034464">
    <property type="term" value="C:BBSome"/>
    <property type="evidence" value="ECO:0007669"/>
    <property type="project" value="InterPro"/>
</dbReference>
<feature type="region of interest" description="Disordered" evidence="1">
    <location>
        <begin position="1"/>
        <end position="83"/>
    </location>
</feature>
<protein>
    <recommendedName>
        <fullName evidence="5">Bardet-biedl syndrome 1</fullName>
    </recommendedName>
</protein>
<dbReference type="SUPFAM" id="SSF50978">
    <property type="entry name" value="WD40 repeat-like"/>
    <property type="match status" value="1"/>
</dbReference>
<dbReference type="AlphaFoldDB" id="A0A7S0IGV6"/>
<dbReference type="PANTHER" id="PTHR20870:SF0">
    <property type="entry name" value="BARDET-BIEDL SYNDROME 1 PROTEIN"/>
    <property type="match status" value="1"/>
</dbReference>
<feature type="domain" description="Bardet-Biedl syndrome 1 N-terminal" evidence="2">
    <location>
        <begin position="89"/>
        <end position="344"/>
    </location>
</feature>
<evidence type="ECO:0000256" key="1">
    <source>
        <dbReference type="SAM" id="MobiDB-lite"/>
    </source>
</evidence>
<accession>A0A7S0IGV6</accession>
<feature type="compositionally biased region" description="Low complexity" evidence="1">
    <location>
        <begin position="48"/>
        <end position="74"/>
    </location>
</feature>
<dbReference type="InterPro" id="IPR028784">
    <property type="entry name" value="BBS1"/>
</dbReference>
<evidence type="ECO:0000313" key="4">
    <source>
        <dbReference type="EMBL" id="CAD8521548.1"/>
    </source>
</evidence>
<dbReference type="GO" id="GO:0005113">
    <property type="term" value="F:patched binding"/>
    <property type="evidence" value="ECO:0007669"/>
    <property type="project" value="TreeGrafter"/>
</dbReference>
<organism evidence="4">
    <name type="scientific">Micromonas pusilla</name>
    <name type="common">Picoplanktonic green alga</name>
    <name type="synonym">Chromulina pusilla</name>
    <dbReference type="NCBI Taxonomy" id="38833"/>
    <lineage>
        <taxon>Eukaryota</taxon>
        <taxon>Viridiplantae</taxon>
        <taxon>Chlorophyta</taxon>
        <taxon>Mamiellophyceae</taxon>
        <taxon>Mamiellales</taxon>
        <taxon>Mamiellaceae</taxon>
        <taxon>Micromonas</taxon>
    </lineage>
</organism>
<proteinExistence type="predicted"/>
<dbReference type="InterPro" id="IPR032728">
    <property type="entry name" value="BBS1_N"/>
</dbReference>
<feature type="domain" description="Bardet-Biedl syndrome 1 protein GAE" evidence="3">
    <location>
        <begin position="554"/>
        <end position="656"/>
    </location>
</feature>
<dbReference type="InterPro" id="IPR036322">
    <property type="entry name" value="WD40_repeat_dom_sf"/>
</dbReference>
<name>A0A7S0IGV6_MICPS</name>
<dbReference type="InterPro" id="IPR056419">
    <property type="entry name" value="GAE_BBS1"/>
</dbReference>